<evidence type="ECO:0000313" key="4">
    <source>
        <dbReference type="Proteomes" id="UP000651050"/>
    </source>
</evidence>
<keyword evidence="2" id="KW-0732">Signal</keyword>
<protein>
    <recommendedName>
        <fullName evidence="5">DUF4124 domain-containing protein</fullName>
    </recommendedName>
</protein>
<sequence length="152" mass="16077">MKNNNLHRLVRLAGLAAAASVFALPASAEGVYRCGSSYSQEPCPGGKLVVVDDPRSQAQRTQTSEASKRDAKLGDAMEKARIKEEAKPAQALLPPPKAEEPATAREPQITTIKPLKAKGQAKAKNPEFFTATAPAKPADKTAKKSAKKKSAS</sequence>
<evidence type="ECO:0000313" key="3">
    <source>
        <dbReference type="EMBL" id="MBG9389556.1"/>
    </source>
</evidence>
<gene>
    <name evidence="3" type="ORF">I5803_16115</name>
</gene>
<keyword evidence="4" id="KW-1185">Reference proteome</keyword>
<feature type="compositionally biased region" description="Basic and acidic residues" evidence="1">
    <location>
        <begin position="66"/>
        <end position="87"/>
    </location>
</feature>
<feature type="compositionally biased region" description="Basic residues" evidence="1">
    <location>
        <begin position="143"/>
        <end position="152"/>
    </location>
</feature>
<feature type="region of interest" description="Disordered" evidence="1">
    <location>
        <begin position="54"/>
        <end position="152"/>
    </location>
</feature>
<feature type="compositionally biased region" description="Polar residues" evidence="1">
    <location>
        <begin position="56"/>
        <end position="65"/>
    </location>
</feature>
<organism evidence="3 4">
    <name type="scientific">Caenimonas aquaedulcis</name>
    <dbReference type="NCBI Taxonomy" id="2793270"/>
    <lineage>
        <taxon>Bacteria</taxon>
        <taxon>Pseudomonadati</taxon>
        <taxon>Pseudomonadota</taxon>
        <taxon>Betaproteobacteria</taxon>
        <taxon>Burkholderiales</taxon>
        <taxon>Comamonadaceae</taxon>
        <taxon>Caenimonas</taxon>
    </lineage>
</organism>
<feature type="signal peptide" evidence="2">
    <location>
        <begin position="1"/>
        <end position="28"/>
    </location>
</feature>
<dbReference type="AlphaFoldDB" id="A0A931H6H8"/>
<evidence type="ECO:0008006" key="5">
    <source>
        <dbReference type="Google" id="ProtNLM"/>
    </source>
</evidence>
<comment type="caution">
    <text evidence="3">The sequence shown here is derived from an EMBL/GenBank/DDBJ whole genome shotgun (WGS) entry which is preliminary data.</text>
</comment>
<evidence type="ECO:0000256" key="1">
    <source>
        <dbReference type="SAM" id="MobiDB-lite"/>
    </source>
</evidence>
<evidence type="ECO:0000256" key="2">
    <source>
        <dbReference type="SAM" id="SignalP"/>
    </source>
</evidence>
<dbReference type="Proteomes" id="UP000651050">
    <property type="component" value="Unassembled WGS sequence"/>
</dbReference>
<reference evidence="3" key="1">
    <citation type="submission" date="2020-11" db="EMBL/GenBank/DDBJ databases">
        <title>Bacterial whole genome sequence for Caenimonas sp. DR4.4.</title>
        <authorList>
            <person name="Le V."/>
            <person name="Ko S.-R."/>
            <person name="Ahn C.-Y."/>
            <person name="Oh H.-M."/>
        </authorList>
    </citation>
    <scope>NUCLEOTIDE SEQUENCE</scope>
    <source>
        <strain evidence="3">DR4.4</strain>
    </source>
</reference>
<accession>A0A931H6H8</accession>
<proteinExistence type="predicted"/>
<dbReference type="RefSeq" id="WP_196987347.1">
    <property type="nucleotide sequence ID" value="NZ_JADWYS010000001.1"/>
</dbReference>
<dbReference type="EMBL" id="JADWYS010000001">
    <property type="protein sequence ID" value="MBG9389556.1"/>
    <property type="molecule type" value="Genomic_DNA"/>
</dbReference>
<feature type="chain" id="PRO_5037772782" description="DUF4124 domain-containing protein" evidence="2">
    <location>
        <begin position="29"/>
        <end position="152"/>
    </location>
</feature>
<name>A0A931H6H8_9BURK</name>